<dbReference type="Pfam" id="PF02518">
    <property type="entry name" value="HATPase_c"/>
    <property type="match status" value="1"/>
</dbReference>
<evidence type="ECO:0000256" key="10">
    <source>
        <dbReference type="ARBA" id="ARBA00022840"/>
    </source>
</evidence>
<evidence type="ECO:0000256" key="14">
    <source>
        <dbReference type="SAM" id="Coils"/>
    </source>
</evidence>
<evidence type="ECO:0000256" key="12">
    <source>
        <dbReference type="ARBA" id="ARBA00023012"/>
    </source>
</evidence>
<evidence type="ECO:0000259" key="17">
    <source>
        <dbReference type="PROSITE" id="PS50885"/>
    </source>
</evidence>
<dbReference type="PANTHER" id="PTHR45528:SF1">
    <property type="entry name" value="SENSOR HISTIDINE KINASE CPXA"/>
    <property type="match status" value="1"/>
</dbReference>
<feature type="transmembrane region" description="Helical" evidence="15">
    <location>
        <begin position="95"/>
        <end position="115"/>
    </location>
</feature>
<dbReference type="GO" id="GO:0005886">
    <property type="term" value="C:plasma membrane"/>
    <property type="evidence" value="ECO:0007669"/>
    <property type="project" value="UniProtKB-SubCell"/>
</dbReference>
<keyword evidence="6" id="KW-0808">Transferase</keyword>
<dbReference type="InterPro" id="IPR003661">
    <property type="entry name" value="HisK_dim/P_dom"/>
</dbReference>
<keyword evidence="10" id="KW-0067">ATP-binding</keyword>
<dbReference type="Gene3D" id="1.10.287.130">
    <property type="match status" value="1"/>
</dbReference>
<dbReference type="HOGENOM" id="CLU_000445_89_3_9"/>
<feature type="coiled-coil region" evidence="14">
    <location>
        <begin position="162"/>
        <end position="189"/>
    </location>
</feature>
<dbReference type="EMBL" id="CP003108">
    <property type="protein sequence ID" value="AET69988.1"/>
    <property type="molecule type" value="Genomic_DNA"/>
</dbReference>
<feature type="domain" description="HAMP" evidence="17">
    <location>
        <begin position="119"/>
        <end position="174"/>
    </location>
</feature>
<dbReference type="GO" id="GO:0000155">
    <property type="term" value="F:phosphorelay sensor kinase activity"/>
    <property type="evidence" value="ECO:0007669"/>
    <property type="project" value="InterPro"/>
</dbReference>
<evidence type="ECO:0000256" key="7">
    <source>
        <dbReference type="ARBA" id="ARBA00022692"/>
    </source>
</evidence>
<evidence type="ECO:0000256" key="11">
    <source>
        <dbReference type="ARBA" id="ARBA00022989"/>
    </source>
</evidence>
<dbReference type="PATRIC" id="fig|768706.3.peg.4658"/>
<protein>
    <recommendedName>
        <fullName evidence="3">histidine kinase</fullName>
        <ecNumber evidence="3">2.7.13.3</ecNumber>
    </recommendedName>
</protein>
<evidence type="ECO:0000256" key="4">
    <source>
        <dbReference type="ARBA" id="ARBA00022475"/>
    </source>
</evidence>
<dbReference type="AlphaFoldDB" id="G7WC14"/>
<dbReference type="CDD" id="cd00082">
    <property type="entry name" value="HisKA"/>
    <property type="match status" value="1"/>
</dbReference>
<dbReference type="PRINTS" id="PR00344">
    <property type="entry name" value="BCTRLSENSOR"/>
</dbReference>
<comment type="catalytic activity">
    <reaction evidence="1">
        <text>ATP + protein L-histidine = ADP + protein N-phospho-L-histidine.</text>
        <dbReference type="EC" id="2.7.13.3"/>
    </reaction>
</comment>
<evidence type="ECO:0000256" key="3">
    <source>
        <dbReference type="ARBA" id="ARBA00012438"/>
    </source>
</evidence>
<evidence type="ECO:0000256" key="15">
    <source>
        <dbReference type="SAM" id="Phobius"/>
    </source>
</evidence>
<keyword evidence="7 15" id="KW-0812">Transmembrane</keyword>
<reference evidence="19" key="1">
    <citation type="submission" date="2011-11" db="EMBL/GenBank/DDBJ databases">
        <title>Complete sequence of Desulfosporosinus orientis DSM 765.</title>
        <authorList>
            <person name="Lucas S."/>
            <person name="Han J."/>
            <person name="Lapidus A."/>
            <person name="Cheng J.-F."/>
            <person name="Goodwin L."/>
            <person name="Pitluck S."/>
            <person name="Peters L."/>
            <person name="Ovchinnikova G."/>
            <person name="Teshima H."/>
            <person name="Detter J.C."/>
            <person name="Han C."/>
            <person name="Tapia R."/>
            <person name="Land M."/>
            <person name="Hauser L."/>
            <person name="Kyrpides N."/>
            <person name="Ivanova N."/>
            <person name="Pagani I."/>
            <person name="Pester M."/>
            <person name="Spring S."/>
            <person name="Ollivier B."/>
            <person name="Rattei T."/>
            <person name="Klenk H.-P."/>
            <person name="Wagner M."/>
            <person name="Loy A."/>
            <person name="Woyke T."/>
        </authorList>
    </citation>
    <scope>NUCLEOTIDE SEQUENCE [LARGE SCALE GENOMIC DNA]</scope>
    <source>
        <strain evidence="19">ATCC 19365 / DSM 765 / NCIMB 8382 / VKM B-1628</strain>
    </source>
</reference>
<feature type="transmembrane region" description="Helical" evidence="15">
    <location>
        <begin position="70"/>
        <end position="89"/>
    </location>
</feature>
<dbReference type="SUPFAM" id="SSF47384">
    <property type="entry name" value="Homodimeric domain of signal transducing histidine kinase"/>
    <property type="match status" value="1"/>
</dbReference>
<dbReference type="PROSITE" id="PS50885">
    <property type="entry name" value="HAMP"/>
    <property type="match status" value="1"/>
</dbReference>
<evidence type="ECO:0000256" key="9">
    <source>
        <dbReference type="ARBA" id="ARBA00022777"/>
    </source>
</evidence>
<sequence length="412" mass="48415">MFKKIIKRKLIKLEKARDIHQAAPHKFYRTYEEFHRKHDGFYDQHRELCLHHEFQRKHREFKKYHKSLRLFRPASILVNLIILYLLFRFFGIKTISVLFAGFIIIQEFLLLLFIWRIEKRVFKPIDKLKSGVEEISKGNYQVKIESDSISDLGFIALLVDSFNEMAQKLQASEKIKSEYEENRKMLIANISHDLKTPISTVQGYIEAILDGVVNSPDKVKMYLKTIYQNTVYIDRLIDDLFLFSKLDLQKLDFNFELVKAKAFMNDLMEEFKFELEERRYRFYYGDHLETNCTINIDRKRLYQAFRNIIGNAVKYGDSQDLTIKVQLTGRENVISITIEDNGPGIPADKLPHIFDRFYRIDDERTKDLMSTGLGLAIAKELVQAHKGTISVSSIEKAGTFFTINLPISHSTE</sequence>
<dbReference type="FunFam" id="1.10.287.130:FF:000001">
    <property type="entry name" value="Two-component sensor histidine kinase"/>
    <property type="match status" value="1"/>
</dbReference>
<dbReference type="SMART" id="SM00304">
    <property type="entry name" value="HAMP"/>
    <property type="match status" value="1"/>
</dbReference>
<keyword evidence="4" id="KW-1003">Cell membrane</keyword>
<evidence type="ECO:0000256" key="2">
    <source>
        <dbReference type="ARBA" id="ARBA00004651"/>
    </source>
</evidence>
<keyword evidence="14" id="KW-0175">Coiled coil</keyword>
<evidence type="ECO:0000259" key="16">
    <source>
        <dbReference type="PROSITE" id="PS50109"/>
    </source>
</evidence>
<dbReference type="RefSeq" id="WP_014186795.1">
    <property type="nucleotide sequence ID" value="NC_016584.1"/>
</dbReference>
<dbReference type="Pfam" id="PF00512">
    <property type="entry name" value="HisKA"/>
    <property type="match status" value="1"/>
</dbReference>
<dbReference type="InterPro" id="IPR036097">
    <property type="entry name" value="HisK_dim/P_sf"/>
</dbReference>
<accession>G7WC14</accession>
<dbReference type="CDD" id="cd00075">
    <property type="entry name" value="HATPase"/>
    <property type="match status" value="1"/>
</dbReference>
<dbReference type="SMART" id="SM00387">
    <property type="entry name" value="HATPase_c"/>
    <property type="match status" value="1"/>
</dbReference>
<evidence type="ECO:0000256" key="8">
    <source>
        <dbReference type="ARBA" id="ARBA00022741"/>
    </source>
</evidence>
<organism evidence="18 19">
    <name type="scientific">Desulfosporosinus orientis (strain ATCC 19365 / DSM 765 / NCIMB 8382 / VKM B-1628 / Singapore I)</name>
    <name type="common">Desulfotomaculum orientis</name>
    <dbReference type="NCBI Taxonomy" id="768706"/>
    <lineage>
        <taxon>Bacteria</taxon>
        <taxon>Bacillati</taxon>
        <taxon>Bacillota</taxon>
        <taxon>Clostridia</taxon>
        <taxon>Eubacteriales</taxon>
        <taxon>Desulfitobacteriaceae</taxon>
        <taxon>Desulfosporosinus</taxon>
    </lineage>
</organism>
<dbReference type="GO" id="GO:0005524">
    <property type="term" value="F:ATP binding"/>
    <property type="evidence" value="ECO:0007669"/>
    <property type="project" value="UniProtKB-KW"/>
</dbReference>
<dbReference type="InterPro" id="IPR036890">
    <property type="entry name" value="HATPase_C_sf"/>
</dbReference>
<keyword evidence="11 15" id="KW-1133">Transmembrane helix</keyword>
<dbReference type="Gene3D" id="3.30.565.10">
    <property type="entry name" value="Histidine kinase-like ATPase, C-terminal domain"/>
    <property type="match status" value="1"/>
</dbReference>
<feature type="domain" description="Histidine kinase" evidence="16">
    <location>
        <begin position="189"/>
        <end position="409"/>
    </location>
</feature>
<evidence type="ECO:0000256" key="13">
    <source>
        <dbReference type="ARBA" id="ARBA00023136"/>
    </source>
</evidence>
<dbReference type="PROSITE" id="PS50109">
    <property type="entry name" value="HIS_KIN"/>
    <property type="match status" value="1"/>
</dbReference>
<dbReference type="InterPro" id="IPR003660">
    <property type="entry name" value="HAMP_dom"/>
</dbReference>
<keyword evidence="13 15" id="KW-0472">Membrane</keyword>
<evidence type="ECO:0000313" key="18">
    <source>
        <dbReference type="EMBL" id="AET69988.1"/>
    </source>
</evidence>
<dbReference type="Proteomes" id="UP000006346">
    <property type="component" value="Chromosome"/>
</dbReference>
<dbReference type="InterPro" id="IPR003594">
    <property type="entry name" value="HATPase_dom"/>
</dbReference>
<evidence type="ECO:0000256" key="6">
    <source>
        <dbReference type="ARBA" id="ARBA00022679"/>
    </source>
</evidence>
<dbReference type="SMART" id="SM00388">
    <property type="entry name" value="HisKA"/>
    <property type="match status" value="1"/>
</dbReference>
<dbReference type="EC" id="2.7.13.3" evidence="3"/>
<dbReference type="eggNOG" id="COG2770">
    <property type="taxonomic scope" value="Bacteria"/>
</dbReference>
<dbReference type="KEGG" id="dor:Desor_4583"/>
<dbReference type="FunFam" id="3.30.565.10:FF:000006">
    <property type="entry name" value="Sensor histidine kinase WalK"/>
    <property type="match status" value="1"/>
</dbReference>
<dbReference type="InterPro" id="IPR004358">
    <property type="entry name" value="Sig_transdc_His_kin-like_C"/>
</dbReference>
<evidence type="ECO:0000256" key="5">
    <source>
        <dbReference type="ARBA" id="ARBA00022553"/>
    </source>
</evidence>
<dbReference type="STRING" id="768706.Desor_4583"/>
<dbReference type="InterPro" id="IPR050398">
    <property type="entry name" value="HssS/ArlS-like"/>
</dbReference>
<evidence type="ECO:0000256" key="1">
    <source>
        <dbReference type="ARBA" id="ARBA00000085"/>
    </source>
</evidence>
<gene>
    <name evidence="18" type="ordered locus">Desor_4583</name>
</gene>
<comment type="subcellular location">
    <subcellularLocation>
        <location evidence="2">Cell membrane</location>
        <topology evidence="2">Multi-pass membrane protein</topology>
    </subcellularLocation>
</comment>
<keyword evidence="12" id="KW-0902">Two-component regulatory system</keyword>
<dbReference type="PANTHER" id="PTHR45528">
    <property type="entry name" value="SENSOR HISTIDINE KINASE CPXA"/>
    <property type="match status" value="1"/>
</dbReference>
<dbReference type="eggNOG" id="COG5002">
    <property type="taxonomic scope" value="Bacteria"/>
</dbReference>
<reference evidence="18 19" key="2">
    <citation type="journal article" date="2012" name="J. Bacteriol.">
        <title>Complete genome sequences of Desulfosporosinus orientis DSM765T, Desulfosporosinus youngiae DSM17734T, Desulfosporosinus meridiei DSM13257T, and Desulfosporosinus acidiphilus DSM22704T.</title>
        <authorList>
            <person name="Pester M."/>
            <person name="Brambilla E."/>
            <person name="Alazard D."/>
            <person name="Rattei T."/>
            <person name="Weinmaier T."/>
            <person name="Han J."/>
            <person name="Lucas S."/>
            <person name="Lapidus A."/>
            <person name="Cheng J.F."/>
            <person name="Goodwin L."/>
            <person name="Pitluck S."/>
            <person name="Peters L."/>
            <person name="Ovchinnikova G."/>
            <person name="Teshima H."/>
            <person name="Detter J.C."/>
            <person name="Han C.S."/>
            <person name="Tapia R."/>
            <person name="Land M.L."/>
            <person name="Hauser L."/>
            <person name="Kyrpides N.C."/>
            <person name="Ivanova N.N."/>
            <person name="Pagani I."/>
            <person name="Huntmann M."/>
            <person name="Wei C.L."/>
            <person name="Davenport K.W."/>
            <person name="Daligault H."/>
            <person name="Chain P.S."/>
            <person name="Chen A."/>
            <person name="Mavromatis K."/>
            <person name="Markowitz V."/>
            <person name="Szeto E."/>
            <person name="Mikhailova N."/>
            <person name="Pati A."/>
            <person name="Wagner M."/>
            <person name="Woyke T."/>
            <person name="Ollivier B."/>
            <person name="Klenk H.P."/>
            <person name="Spring S."/>
            <person name="Loy A."/>
        </authorList>
    </citation>
    <scope>NUCLEOTIDE SEQUENCE [LARGE SCALE GENOMIC DNA]</scope>
    <source>
        <strain evidence="19">ATCC 19365 / DSM 765 / NCIMB 8382 / VKM B-1628</strain>
    </source>
</reference>
<dbReference type="Gene3D" id="6.10.340.10">
    <property type="match status" value="1"/>
</dbReference>
<dbReference type="SUPFAM" id="SSF55874">
    <property type="entry name" value="ATPase domain of HSP90 chaperone/DNA topoisomerase II/histidine kinase"/>
    <property type="match status" value="1"/>
</dbReference>
<dbReference type="SUPFAM" id="SSF158472">
    <property type="entry name" value="HAMP domain-like"/>
    <property type="match status" value="1"/>
</dbReference>
<keyword evidence="5" id="KW-0597">Phosphoprotein</keyword>
<keyword evidence="9 18" id="KW-0418">Kinase</keyword>
<proteinExistence type="predicted"/>
<keyword evidence="8" id="KW-0547">Nucleotide-binding</keyword>
<name>G7WC14_DESOD</name>
<evidence type="ECO:0000313" key="19">
    <source>
        <dbReference type="Proteomes" id="UP000006346"/>
    </source>
</evidence>
<dbReference type="CDD" id="cd06225">
    <property type="entry name" value="HAMP"/>
    <property type="match status" value="1"/>
</dbReference>
<dbReference type="InterPro" id="IPR005467">
    <property type="entry name" value="His_kinase_dom"/>
</dbReference>
<keyword evidence="19" id="KW-1185">Reference proteome</keyword>